<dbReference type="PRINTS" id="PR00363">
    <property type="entry name" value="CYTOCHROMEB5"/>
</dbReference>
<comment type="caution">
    <text evidence="7">The sequence shown here is derived from an EMBL/GenBank/DDBJ whole genome shotgun (WGS) entry which is preliminary data.</text>
</comment>
<gene>
    <name evidence="7" type="ORF">C8Q71DRAFT_855062</name>
</gene>
<dbReference type="PROSITE" id="PS00191">
    <property type="entry name" value="CYTOCHROME_B5_1"/>
    <property type="match status" value="1"/>
</dbReference>
<dbReference type="InterPro" id="IPR036400">
    <property type="entry name" value="Cyt_B5-like_heme/steroid_sf"/>
</dbReference>
<evidence type="ECO:0000256" key="3">
    <source>
        <dbReference type="ARBA" id="ARBA00023004"/>
    </source>
</evidence>
<evidence type="ECO:0000259" key="6">
    <source>
        <dbReference type="PROSITE" id="PS50255"/>
    </source>
</evidence>
<evidence type="ECO:0000313" key="7">
    <source>
        <dbReference type="EMBL" id="KAH9839746.1"/>
    </source>
</evidence>
<evidence type="ECO:0000256" key="5">
    <source>
        <dbReference type="RuleBase" id="RU362121"/>
    </source>
</evidence>
<dbReference type="GeneID" id="72007871"/>
<accession>A0ABQ8KN66</accession>
<dbReference type="Gene3D" id="3.10.120.10">
    <property type="entry name" value="Cytochrome b5-like heme/steroid binding domain"/>
    <property type="match status" value="1"/>
</dbReference>
<name>A0ABQ8KN66_9APHY</name>
<dbReference type="RefSeq" id="XP_047781396.1">
    <property type="nucleotide sequence ID" value="XM_047927139.1"/>
</dbReference>
<keyword evidence="2 5" id="KW-0479">Metal-binding</keyword>
<organism evidence="7 8">
    <name type="scientific">Rhodofomes roseus</name>
    <dbReference type="NCBI Taxonomy" id="34475"/>
    <lineage>
        <taxon>Eukaryota</taxon>
        <taxon>Fungi</taxon>
        <taxon>Dikarya</taxon>
        <taxon>Basidiomycota</taxon>
        <taxon>Agaricomycotina</taxon>
        <taxon>Agaricomycetes</taxon>
        <taxon>Polyporales</taxon>
        <taxon>Rhodofomes</taxon>
    </lineage>
</organism>
<evidence type="ECO:0000256" key="1">
    <source>
        <dbReference type="ARBA" id="ARBA00022617"/>
    </source>
</evidence>
<feature type="domain" description="Cytochrome b5 heme-binding" evidence="6">
    <location>
        <begin position="1"/>
        <end position="77"/>
    </location>
</feature>
<dbReference type="Pfam" id="PF00173">
    <property type="entry name" value="Cyt-b5"/>
    <property type="match status" value="1"/>
</dbReference>
<dbReference type="PROSITE" id="PS50255">
    <property type="entry name" value="CYTOCHROME_B5_2"/>
    <property type="match status" value="1"/>
</dbReference>
<dbReference type="InterPro" id="IPR018506">
    <property type="entry name" value="Cyt_B5_heme-BS"/>
</dbReference>
<evidence type="ECO:0000256" key="4">
    <source>
        <dbReference type="ARBA" id="ARBA00038168"/>
    </source>
</evidence>
<protein>
    <submittedName>
        <fullName evidence="7">Cytochrome b5-like heme/steroid binding domain-containing protein</fullName>
    </submittedName>
</protein>
<comment type="similarity">
    <text evidence="4 5">Belongs to the cytochrome b5 family.</text>
</comment>
<dbReference type="SMART" id="SM01117">
    <property type="entry name" value="Cyt-b5"/>
    <property type="match status" value="1"/>
</dbReference>
<dbReference type="EMBL" id="JADCUA010000005">
    <property type="protein sequence ID" value="KAH9839746.1"/>
    <property type="molecule type" value="Genomic_DNA"/>
</dbReference>
<dbReference type="InterPro" id="IPR050668">
    <property type="entry name" value="Cytochrome_b5"/>
</dbReference>
<sequence length="78" mass="8516">MPLSPKDVAAHNTKGSVWVIIEKKVYDVTDFVPEHPGGPRMIMNFAGRDATTAFKTFHSTDVLAATLPRHKHLGCIGS</sequence>
<dbReference type="InterPro" id="IPR001199">
    <property type="entry name" value="Cyt_B5-like_heme/steroid-bd"/>
</dbReference>
<keyword evidence="1 5" id="KW-0349">Heme</keyword>
<evidence type="ECO:0000313" key="8">
    <source>
        <dbReference type="Proteomes" id="UP000814176"/>
    </source>
</evidence>
<dbReference type="SUPFAM" id="SSF55856">
    <property type="entry name" value="Cytochrome b5-like heme/steroid binding domain"/>
    <property type="match status" value="1"/>
</dbReference>
<keyword evidence="8" id="KW-1185">Reference proteome</keyword>
<keyword evidence="3 5" id="KW-0408">Iron</keyword>
<dbReference type="PANTHER" id="PTHR19359">
    <property type="entry name" value="CYTOCHROME B5"/>
    <property type="match status" value="1"/>
</dbReference>
<proteinExistence type="inferred from homology"/>
<dbReference type="Proteomes" id="UP000814176">
    <property type="component" value="Unassembled WGS sequence"/>
</dbReference>
<evidence type="ECO:0000256" key="2">
    <source>
        <dbReference type="ARBA" id="ARBA00022723"/>
    </source>
</evidence>
<reference evidence="7 8" key="1">
    <citation type="journal article" date="2021" name="Environ. Microbiol.">
        <title>Gene family expansions and transcriptome signatures uncover fungal adaptations to wood decay.</title>
        <authorList>
            <person name="Hage H."/>
            <person name="Miyauchi S."/>
            <person name="Viragh M."/>
            <person name="Drula E."/>
            <person name="Min B."/>
            <person name="Chaduli D."/>
            <person name="Navarro D."/>
            <person name="Favel A."/>
            <person name="Norest M."/>
            <person name="Lesage-Meessen L."/>
            <person name="Balint B."/>
            <person name="Merenyi Z."/>
            <person name="de Eugenio L."/>
            <person name="Morin E."/>
            <person name="Martinez A.T."/>
            <person name="Baldrian P."/>
            <person name="Stursova M."/>
            <person name="Martinez M.J."/>
            <person name="Novotny C."/>
            <person name="Magnuson J.K."/>
            <person name="Spatafora J.W."/>
            <person name="Maurice S."/>
            <person name="Pangilinan J."/>
            <person name="Andreopoulos W."/>
            <person name="LaButti K."/>
            <person name="Hundley H."/>
            <person name="Na H."/>
            <person name="Kuo A."/>
            <person name="Barry K."/>
            <person name="Lipzen A."/>
            <person name="Henrissat B."/>
            <person name="Riley R."/>
            <person name="Ahrendt S."/>
            <person name="Nagy L.G."/>
            <person name="Grigoriev I.V."/>
            <person name="Martin F."/>
            <person name="Rosso M.N."/>
        </authorList>
    </citation>
    <scope>NUCLEOTIDE SEQUENCE [LARGE SCALE GENOMIC DNA]</scope>
    <source>
        <strain evidence="7 8">CIRM-BRFM 1785</strain>
    </source>
</reference>